<dbReference type="Proteomes" id="UP000186136">
    <property type="component" value="Unassembled WGS sequence"/>
</dbReference>
<accession>A0A1Q2YIN5</accession>
<evidence type="ECO:0000313" key="2">
    <source>
        <dbReference type="Proteomes" id="UP000186136"/>
    </source>
</evidence>
<evidence type="ECO:0000313" key="1">
    <source>
        <dbReference type="EMBL" id="GAV29416.1"/>
    </source>
</evidence>
<dbReference type="EMBL" id="BDGI01000120">
    <property type="protein sequence ID" value="GAV29416.1"/>
    <property type="molecule type" value="Genomic_DNA"/>
</dbReference>
<dbReference type="AlphaFoldDB" id="A0A1Q2YIN5"/>
<gene>
    <name evidence="1" type="ORF">PMKS-002916</name>
</gene>
<organism evidence="1 2">
    <name type="scientific">Pichia membranifaciens</name>
    <dbReference type="NCBI Taxonomy" id="4926"/>
    <lineage>
        <taxon>Eukaryota</taxon>
        <taxon>Fungi</taxon>
        <taxon>Dikarya</taxon>
        <taxon>Ascomycota</taxon>
        <taxon>Saccharomycotina</taxon>
        <taxon>Pichiomycetes</taxon>
        <taxon>Pichiales</taxon>
        <taxon>Pichiaceae</taxon>
        <taxon>Pichia</taxon>
    </lineage>
</organism>
<comment type="caution">
    <text evidence="1">The sequence shown here is derived from an EMBL/GenBank/DDBJ whole genome shotgun (WGS) entry which is preliminary data.</text>
</comment>
<sequence length="151" mass="16030">MLEHWQTIAICVAGNSNPAGAGVPALPVVCAPGTDRASVPVETVAFCLLEGAAVELRCRGHRRAALPREPEVPVAVLAEQLRVLLPAPVQGNRSAAWIRGWLCRRALDIRPGHVAARAVLRDPLRHRGELCPELAAASAEGVLEVVPAVRL</sequence>
<protein>
    <submittedName>
        <fullName evidence="1">Uncharacterized protein</fullName>
    </submittedName>
</protein>
<reference evidence="1 2" key="1">
    <citation type="submission" date="2016-08" db="EMBL/GenBank/DDBJ databases">
        <title>Whole genome shotgun sequence of Pichia membranifaciens KS47-1.</title>
        <authorList>
            <person name="Konishi M."/>
            <person name="Ishida M."/>
            <person name="Arakawa T."/>
            <person name="Kato Y."/>
            <person name="Horiuchi J."/>
        </authorList>
    </citation>
    <scope>NUCLEOTIDE SEQUENCE [LARGE SCALE GENOMIC DNA]</scope>
    <source>
        <strain evidence="1 2">KS47-1</strain>
    </source>
</reference>
<keyword evidence="2" id="KW-1185">Reference proteome</keyword>
<name>A0A1Q2YIN5_9ASCO</name>
<proteinExistence type="predicted"/>